<organism evidence="1 2">
    <name type="scientific">Candidatus Portnoybacteria bacterium CG02_land_8_20_14_3_00_45_8</name>
    <dbReference type="NCBI Taxonomy" id="1974807"/>
    <lineage>
        <taxon>Bacteria</taxon>
        <taxon>Candidatus Portnoyibacteriota</taxon>
    </lineage>
</organism>
<evidence type="ECO:0000313" key="1">
    <source>
        <dbReference type="EMBL" id="PIV38584.1"/>
    </source>
</evidence>
<name>A0A2M7D6H5_9BACT</name>
<reference evidence="2" key="1">
    <citation type="submission" date="2017-09" db="EMBL/GenBank/DDBJ databases">
        <title>Depth-based differentiation of microbial function through sediment-hosted aquifers and enrichment of novel symbionts in the deep terrestrial subsurface.</title>
        <authorList>
            <person name="Probst A.J."/>
            <person name="Ladd B."/>
            <person name="Jarett J.K."/>
            <person name="Geller-Mcgrath D.E."/>
            <person name="Sieber C.M.K."/>
            <person name="Emerson J.B."/>
            <person name="Anantharaman K."/>
            <person name="Thomas B.C."/>
            <person name="Malmstrom R."/>
            <person name="Stieglmeier M."/>
            <person name="Klingl A."/>
            <person name="Woyke T."/>
            <person name="Ryan C.M."/>
            <person name="Banfield J.F."/>
        </authorList>
    </citation>
    <scope>NUCLEOTIDE SEQUENCE [LARGE SCALE GENOMIC DNA]</scope>
</reference>
<protein>
    <submittedName>
        <fullName evidence="1">Uncharacterized protein</fullName>
    </submittedName>
</protein>
<comment type="caution">
    <text evidence="1">The sequence shown here is derived from an EMBL/GenBank/DDBJ whole genome shotgun (WGS) entry which is preliminary data.</text>
</comment>
<dbReference type="AlphaFoldDB" id="A0A2M7D6H5"/>
<evidence type="ECO:0000313" key="2">
    <source>
        <dbReference type="Proteomes" id="UP000229247"/>
    </source>
</evidence>
<sequence>MVNNYRAADILHFKKYVFTDTGASAEHFALILLPSAIMGFEHNLLCSVITSRAPRYLSNAWKLLRANYNCFSVDSYACLDRRDTNSVHDLSPKQQPVGKLIDYDIKKVFKILKRILYGSGDTFYVAVIVREWKKIK</sequence>
<proteinExistence type="predicted"/>
<dbReference type="Proteomes" id="UP000229247">
    <property type="component" value="Unassembled WGS sequence"/>
</dbReference>
<dbReference type="EMBL" id="PEUE01000032">
    <property type="protein sequence ID" value="PIV38584.1"/>
    <property type="molecule type" value="Genomic_DNA"/>
</dbReference>
<accession>A0A2M7D6H5</accession>
<gene>
    <name evidence="1" type="ORF">COS30_01285</name>
</gene>